<accession>A0ABN9XSE2</accession>
<evidence type="ECO:0000313" key="2">
    <source>
        <dbReference type="EMBL" id="CAK0902912.1"/>
    </source>
</evidence>
<gene>
    <name evidence="2" type="ORF">PCOR1329_LOCUS79374</name>
</gene>
<feature type="compositionally biased region" description="Basic and acidic residues" evidence="1">
    <location>
        <begin position="51"/>
        <end position="62"/>
    </location>
</feature>
<feature type="region of interest" description="Disordered" evidence="1">
    <location>
        <begin position="1"/>
        <end position="78"/>
    </location>
</feature>
<keyword evidence="3" id="KW-1185">Reference proteome</keyword>
<reference evidence="2" key="1">
    <citation type="submission" date="2023-10" db="EMBL/GenBank/DDBJ databases">
        <authorList>
            <person name="Chen Y."/>
            <person name="Shah S."/>
            <person name="Dougan E. K."/>
            <person name="Thang M."/>
            <person name="Chan C."/>
        </authorList>
    </citation>
    <scope>NUCLEOTIDE SEQUENCE [LARGE SCALE GENOMIC DNA]</scope>
</reference>
<name>A0ABN9XSE2_9DINO</name>
<comment type="caution">
    <text evidence="2">The sequence shown here is derived from an EMBL/GenBank/DDBJ whole genome shotgun (WGS) entry which is preliminary data.</text>
</comment>
<evidence type="ECO:0000313" key="3">
    <source>
        <dbReference type="Proteomes" id="UP001189429"/>
    </source>
</evidence>
<organism evidence="2 3">
    <name type="scientific">Prorocentrum cordatum</name>
    <dbReference type="NCBI Taxonomy" id="2364126"/>
    <lineage>
        <taxon>Eukaryota</taxon>
        <taxon>Sar</taxon>
        <taxon>Alveolata</taxon>
        <taxon>Dinophyceae</taxon>
        <taxon>Prorocentrales</taxon>
        <taxon>Prorocentraceae</taxon>
        <taxon>Prorocentrum</taxon>
    </lineage>
</organism>
<proteinExistence type="predicted"/>
<dbReference type="Proteomes" id="UP001189429">
    <property type="component" value="Unassembled WGS sequence"/>
</dbReference>
<feature type="compositionally biased region" description="Basic and acidic residues" evidence="1">
    <location>
        <begin position="18"/>
        <end position="27"/>
    </location>
</feature>
<dbReference type="EMBL" id="CAUYUJ010021137">
    <property type="protein sequence ID" value="CAK0902912.1"/>
    <property type="molecule type" value="Genomic_DNA"/>
</dbReference>
<sequence length="124" mass="14390">MNGDGLYRGTLHSGSAAAKKEVQEDRGGKRRRRRKEEEAEDLSSPRRRLGHTQEDHLVHGQEDEAPEGPHSLSRRKRQPKTYAKFLRVMWQPKTWPHLKYCLDDAMCEFKLEKALAAERCAHIT</sequence>
<protein>
    <submittedName>
        <fullName evidence="2">Uncharacterized protein</fullName>
    </submittedName>
</protein>
<evidence type="ECO:0000256" key="1">
    <source>
        <dbReference type="SAM" id="MobiDB-lite"/>
    </source>
</evidence>